<dbReference type="InterPro" id="IPR043136">
    <property type="entry name" value="B30.2/SPRY_sf"/>
</dbReference>
<name>A0AAD1QWH3_PELCU</name>
<proteinExistence type="predicted"/>
<dbReference type="InterPro" id="IPR001841">
    <property type="entry name" value="Znf_RING"/>
</dbReference>
<dbReference type="PROSITE" id="PS50089">
    <property type="entry name" value="ZF_RING_2"/>
    <property type="match status" value="1"/>
</dbReference>
<dbReference type="SMART" id="SM00184">
    <property type="entry name" value="RING"/>
    <property type="match status" value="1"/>
</dbReference>
<dbReference type="CDD" id="cd19769">
    <property type="entry name" value="Bbox2_TRIM16-like"/>
    <property type="match status" value="1"/>
</dbReference>
<dbReference type="Proteomes" id="UP001295444">
    <property type="component" value="Chromosome 01"/>
</dbReference>
<keyword evidence="5" id="KW-0391">Immunity</keyword>
<dbReference type="InterPro" id="IPR003877">
    <property type="entry name" value="SPRY_dom"/>
</dbReference>
<feature type="domain" description="RING-type" evidence="7">
    <location>
        <begin position="12"/>
        <end position="50"/>
    </location>
</feature>
<dbReference type="Gene3D" id="4.10.830.40">
    <property type="match status" value="1"/>
</dbReference>
<dbReference type="Gene3D" id="3.30.40.10">
    <property type="entry name" value="Zinc/RING finger domain, C3HC4 (zinc finger)"/>
    <property type="match status" value="1"/>
</dbReference>
<keyword evidence="2" id="KW-0479">Metal-binding</keyword>
<dbReference type="Pfam" id="PF13445">
    <property type="entry name" value="zf-RING_UBOX"/>
    <property type="match status" value="1"/>
</dbReference>
<dbReference type="Pfam" id="PF00643">
    <property type="entry name" value="zf-B_box"/>
    <property type="match status" value="1"/>
</dbReference>
<dbReference type="InterPro" id="IPR013083">
    <property type="entry name" value="Znf_RING/FYVE/PHD"/>
</dbReference>
<dbReference type="SUPFAM" id="SSF49899">
    <property type="entry name" value="Concanavalin A-like lectins/glucanases"/>
    <property type="match status" value="1"/>
</dbReference>
<dbReference type="Gene3D" id="3.30.160.60">
    <property type="entry name" value="Classic Zinc Finger"/>
    <property type="match status" value="1"/>
</dbReference>
<dbReference type="InterPro" id="IPR017907">
    <property type="entry name" value="Znf_RING_CS"/>
</dbReference>
<dbReference type="PANTHER" id="PTHR25465">
    <property type="entry name" value="B-BOX DOMAIN CONTAINING"/>
    <property type="match status" value="1"/>
</dbReference>
<dbReference type="Gene3D" id="2.60.120.920">
    <property type="match status" value="1"/>
</dbReference>
<evidence type="ECO:0000259" key="8">
    <source>
        <dbReference type="PROSITE" id="PS50119"/>
    </source>
</evidence>
<feature type="domain" description="B30.2/SPRY" evidence="9">
    <location>
        <begin position="341"/>
        <end position="532"/>
    </location>
</feature>
<dbReference type="PRINTS" id="PR01407">
    <property type="entry name" value="BUTYPHLNCDUF"/>
</dbReference>
<evidence type="ECO:0000256" key="5">
    <source>
        <dbReference type="ARBA" id="ARBA00022859"/>
    </source>
</evidence>
<dbReference type="SUPFAM" id="SSF57850">
    <property type="entry name" value="RING/U-box"/>
    <property type="match status" value="1"/>
</dbReference>
<evidence type="ECO:0000313" key="10">
    <source>
        <dbReference type="EMBL" id="CAH2218783.1"/>
    </source>
</evidence>
<gene>
    <name evidence="10" type="ORF">PECUL_23A054103</name>
</gene>
<dbReference type="PANTHER" id="PTHR25465:SF41">
    <property type="entry name" value="E3 UBIQUITIN-PROTEIN LIGASE RNF135"/>
    <property type="match status" value="1"/>
</dbReference>
<keyword evidence="1" id="KW-0399">Innate immunity</keyword>
<dbReference type="PROSITE" id="PS00518">
    <property type="entry name" value="ZF_RING_1"/>
    <property type="match status" value="1"/>
</dbReference>
<evidence type="ECO:0000256" key="1">
    <source>
        <dbReference type="ARBA" id="ARBA00022588"/>
    </source>
</evidence>
<dbReference type="Pfam" id="PF00622">
    <property type="entry name" value="SPRY"/>
    <property type="match status" value="1"/>
</dbReference>
<evidence type="ECO:0000256" key="2">
    <source>
        <dbReference type="ARBA" id="ARBA00022723"/>
    </source>
</evidence>
<dbReference type="SUPFAM" id="SSF57845">
    <property type="entry name" value="B-box zinc-binding domain"/>
    <property type="match status" value="1"/>
</dbReference>
<dbReference type="PROSITE" id="PS50119">
    <property type="entry name" value="ZF_BBOX"/>
    <property type="match status" value="1"/>
</dbReference>
<protein>
    <submittedName>
        <fullName evidence="10">E3 ubiquitin ISG15 ligase TRIM25-like</fullName>
    </submittedName>
</protein>
<dbReference type="InterPro" id="IPR000315">
    <property type="entry name" value="Znf_B-box"/>
</dbReference>
<dbReference type="InterPro" id="IPR027370">
    <property type="entry name" value="Znf-RING_euk"/>
</dbReference>
<keyword evidence="4" id="KW-0862">Zinc</keyword>
<feature type="domain" description="B box-type" evidence="8">
    <location>
        <begin position="131"/>
        <end position="172"/>
    </location>
</feature>
<evidence type="ECO:0000256" key="6">
    <source>
        <dbReference type="PROSITE-ProRule" id="PRU00024"/>
    </source>
</evidence>
<sequence length="532" mass="60617">MASADLRDELTCSVCLNIYTEPITLPCGHSFCRVCIAGVLDTQLSCPECRQSFRIRPKLKRNLRLSNISKHFLSTEPPNNQRKIEFPCTYCDYPEPAAKTCLLCEASLCDKHLKNHSQSAEHILTEPTSSLRNRKCSVHKKVLEYYCTEDAACICVSCCLVGVHKGHQVKSLNETFEEKKIQMRESLEKLTAERVETKTNFQILWKMKVEVQEKVTDVTGQVKALITDIRGRLDNLEHQVLSEISRQEDKVSHQISDLIRQLETKKDILSKEISEIEENLCNMTDPLTVLQQQVLGRCEVEDNINNMDREREDKKVHAMEDLDLGLSLATLHSGITDIATVLRGWNMSYSSSLLNVNMAPGTLLDINTACNKVAISGNMKMASTSGIPQGYWETPERFQVCLQVLSTFGVSCGRYYFEMETSNSGYWRLGLAYPSIERKGDQAVIGYNDKSWVLEYWNSQFSAVHNHNKSWLSRSSSVVRFGMYLDYKTGRLSFYELCNPVRELHTFTATFTEPLYVALSVYGSNNWIRIIN</sequence>
<dbReference type="InterPro" id="IPR003879">
    <property type="entry name" value="Butyrophylin_SPRY"/>
</dbReference>
<dbReference type="EMBL" id="OW240912">
    <property type="protein sequence ID" value="CAH2218783.1"/>
    <property type="molecule type" value="Genomic_DNA"/>
</dbReference>
<evidence type="ECO:0000313" key="11">
    <source>
        <dbReference type="Proteomes" id="UP001295444"/>
    </source>
</evidence>
<dbReference type="PROSITE" id="PS50188">
    <property type="entry name" value="B302_SPRY"/>
    <property type="match status" value="1"/>
</dbReference>
<dbReference type="InterPro" id="IPR051051">
    <property type="entry name" value="E3_ubiq-ligase_TRIM/RNF"/>
</dbReference>
<dbReference type="SMART" id="SM00336">
    <property type="entry name" value="BBOX"/>
    <property type="match status" value="1"/>
</dbReference>
<dbReference type="InterPro" id="IPR013320">
    <property type="entry name" value="ConA-like_dom_sf"/>
</dbReference>
<organism evidence="10 11">
    <name type="scientific">Pelobates cultripes</name>
    <name type="common">Western spadefoot toad</name>
    <dbReference type="NCBI Taxonomy" id="61616"/>
    <lineage>
        <taxon>Eukaryota</taxon>
        <taxon>Metazoa</taxon>
        <taxon>Chordata</taxon>
        <taxon>Craniata</taxon>
        <taxon>Vertebrata</taxon>
        <taxon>Euteleostomi</taxon>
        <taxon>Amphibia</taxon>
        <taxon>Batrachia</taxon>
        <taxon>Anura</taxon>
        <taxon>Pelobatoidea</taxon>
        <taxon>Pelobatidae</taxon>
        <taxon>Pelobates</taxon>
    </lineage>
</organism>
<dbReference type="CDD" id="cd12891">
    <property type="entry name" value="SPRY_PRY_C-I_2"/>
    <property type="match status" value="1"/>
</dbReference>
<evidence type="ECO:0000259" key="9">
    <source>
        <dbReference type="PROSITE" id="PS50188"/>
    </source>
</evidence>
<accession>A0AAD1QWH3</accession>
<dbReference type="AlphaFoldDB" id="A0AAD1QWH3"/>
<keyword evidence="3 6" id="KW-0863">Zinc-finger</keyword>
<evidence type="ECO:0000256" key="3">
    <source>
        <dbReference type="ARBA" id="ARBA00022771"/>
    </source>
</evidence>
<dbReference type="SMART" id="SM00449">
    <property type="entry name" value="SPRY"/>
    <property type="match status" value="1"/>
</dbReference>
<evidence type="ECO:0000256" key="4">
    <source>
        <dbReference type="ARBA" id="ARBA00022833"/>
    </source>
</evidence>
<evidence type="ECO:0000259" key="7">
    <source>
        <dbReference type="PROSITE" id="PS50089"/>
    </source>
</evidence>
<keyword evidence="11" id="KW-1185">Reference proteome</keyword>
<dbReference type="GO" id="GO:0008270">
    <property type="term" value="F:zinc ion binding"/>
    <property type="evidence" value="ECO:0007669"/>
    <property type="project" value="UniProtKB-KW"/>
</dbReference>
<dbReference type="GO" id="GO:0045087">
    <property type="term" value="P:innate immune response"/>
    <property type="evidence" value="ECO:0007669"/>
    <property type="project" value="UniProtKB-KW"/>
</dbReference>
<dbReference type="InterPro" id="IPR001870">
    <property type="entry name" value="B30.2/SPRY"/>
</dbReference>
<reference evidence="10" key="1">
    <citation type="submission" date="2022-03" db="EMBL/GenBank/DDBJ databases">
        <authorList>
            <person name="Alioto T."/>
            <person name="Alioto T."/>
            <person name="Gomez Garrido J."/>
        </authorList>
    </citation>
    <scope>NUCLEOTIDE SEQUENCE</scope>
</reference>